<evidence type="ECO:0000256" key="1">
    <source>
        <dbReference type="SAM" id="SignalP"/>
    </source>
</evidence>
<keyword evidence="1" id="KW-0732">Signal</keyword>
<feature type="chain" id="PRO_5041968436" description="Secreted protein" evidence="1">
    <location>
        <begin position="23"/>
        <end position="82"/>
    </location>
</feature>
<dbReference type="AlphaFoldDB" id="A0AAD6TSG3"/>
<dbReference type="EMBL" id="JARJCN010000069">
    <property type="protein sequence ID" value="KAJ7077987.1"/>
    <property type="molecule type" value="Genomic_DNA"/>
</dbReference>
<reference evidence="2" key="1">
    <citation type="submission" date="2023-03" db="EMBL/GenBank/DDBJ databases">
        <title>Massive genome expansion in bonnet fungi (Mycena s.s.) driven by repeated elements and novel gene families across ecological guilds.</title>
        <authorList>
            <consortium name="Lawrence Berkeley National Laboratory"/>
            <person name="Harder C.B."/>
            <person name="Miyauchi S."/>
            <person name="Viragh M."/>
            <person name="Kuo A."/>
            <person name="Thoen E."/>
            <person name="Andreopoulos B."/>
            <person name="Lu D."/>
            <person name="Skrede I."/>
            <person name="Drula E."/>
            <person name="Henrissat B."/>
            <person name="Morin E."/>
            <person name="Kohler A."/>
            <person name="Barry K."/>
            <person name="LaButti K."/>
            <person name="Morin E."/>
            <person name="Salamov A."/>
            <person name="Lipzen A."/>
            <person name="Mereny Z."/>
            <person name="Hegedus B."/>
            <person name="Baldrian P."/>
            <person name="Stursova M."/>
            <person name="Weitz H."/>
            <person name="Taylor A."/>
            <person name="Grigoriev I.V."/>
            <person name="Nagy L.G."/>
            <person name="Martin F."/>
            <person name="Kauserud H."/>
        </authorList>
    </citation>
    <scope>NUCLEOTIDE SEQUENCE</scope>
    <source>
        <strain evidence="2">CBHHK173m</strain>
    </source>
</reference>
<feature type="signal peptide" evidence="1">
    <location>
        <begin position="1"/>
        <end position="22"/>
    </location>
</feature>
<sequence length="82" mass="9050">MQAALVWLRYALVWLRYALVRGKGWEQIQISGKVNLTGSGASQNVERLGNRTPGTETLRRNGFHSGFLLLLTCSGRRSTSSG</sequence>
<evidence type="ECO:0000313" key="2">
    <source>
        <dbReference type="EMBL" id="KAJ7077987.1"/>
    </source>
</evidence>
<proteinExistence type="predicted"/>
<keyword evidence="3" id="KW-1185">Reference proteome</keyword>
<protein>
    <recommendedName>
        <fullName evidence="4">Secreted protein</fullName>
    </recommendedName>
</protein>
<evidence type="ECO:0008006" key="4">
    <source>
        <dbReference type="Google" id="ProtNLM"/>
    </source>
</evidence>
<name>A0AAD6TSG3_9AGAR</name>
<organism evidence="2 3">
    <name type="scientific">Mycena belliarum</name>
    <dbReference type="NCBI Taxonomy" id="1033014"/>
    <lineage>
        <taxon>Eukaryota</taxon>
        <taxon>Fungi</taxon>
        <taxon>Dikarya</taxon>
        <taxon>Basidiomycota</taxon>
        <taxon>Agaricomycotina</taxon>
        <taxon>Agaricomycetes</taxon>
        <taxon>Agaricomycetidae</taxon>
        <taxon>Agaricales</taxon>
        <taxon>Marasmiineae</taxon>
        <taxon>Mycenaceae</taxon>
        <taxon>Mycena</taxon>
    </lineage>
</organism>
<gene>
    <name evidence="2" type="ORF">B0H15DRAFT_539881</name>
</gene>
<dbReference type="Proteomes" id="UP001222325">
    <property type="component" value="Unassembled WGS sequence"/>
</dbReference>
<accession>A0AAD6TSG3</accession>
<evidence type="ECO:0000313" key="3">
    <source>
        <dbReference type="Proteomes" id="UP001222325"/>
    </source>
</evidence>
<comment type="caution">
    <text evidence="2">The sequence shown here is derived from an EMBL/GenBank/DDBJ whole genome shotgun (WGS) entry which is preliminary data.</text>
</comment>